<dbReference type="AlphaFoldDB" id="A0A1M5HKE2"/>
<organism evidence="1 2">
    <name type="scientific">Marisediminitalea aggregata</name>
    <dbReference type="NCBI Taxonomy" id="634436"/>
    <lineage>
        <taxon>Bacteria</taxon>
        <taxon>Pseudomonadati</taxon>
        <taxon>Pseudomonadota</taxon>
        <taxon>Gammaproteobacteria</taxon>
        <taxon>Alteromonadales</taxon>
        <taxon>Alteromonadaceae</taxon>
        <taxon>Marisediminitalea</taxon>
    </lineage>
</organism>
<sequence>MAFTKKTSSAAVNEAQRKALNQFHTTDNAEWLTHYKGFRLQIPEESQDNIERGNHEEPILDNIFKVIKFVCSRHNEVTVLRFDYYPADSGISITNLLQPIVRRLKKERWNNGIRTIKKTEGESIYRDLQYLWVREKGKSRLGKGIHFHCFMAFRKVDRMTIKQLYNNFRDIVAITLSCKDESDIDTSKKKVVNPYVAIKGFFVLERKGFTVESQEQQRICIERLIADDKGCNYLNINAIITRKHIQFPIGGYLDECIYALSYLSKVVTKEHLPKGQKKHGRSELKDIPDLSEARIKQIAAGVEEVEQAFKNFESREVKSDL</sequence>
<dbReference type="Proteomes" id="UP000184520">
    <property type="component" value="Unassembled WGS sequence"/>
</dbReference>
<reference evidence="2" key="1">
    <citation type="submission" date="2016-11" db="EMBL/GenBank/DDBJ databases">
        <authorList>
            <person name="Varghese N."/>
            <person name="Submissions S."/>
        </authorList>
    </citation>
    <scope>NUCLEOTIDE SEQUENCE [LARGE SCALE GENOMIC DNA]</scope>
    <source>
        <strain evidence="2">CGMCC 1.8995</strain>
    </source>
</reference>
<evidence type="ECO:0000313" key="2">
    <source>
        <dbReference type="Proteomes" id="UP000184520"/>
    </source>
</evidence>
<accession>A0A1M5HKE2</accession>
<proteinExistence type="predicted"/>
<dbReference type="RefSeq" id="WP_073320173.1">
    <property type="nucleotide sequence ID" value="NZ_FQWD01000002.1"/>
</dbReference>
<name>A0A1M5HKE2_9ALTE</name>
<evidence type="ECO:0000313" key="1">
    <source>
        <dbReference type="EMBL" id="SHG16368.1"/>
    </source>
</evidence>
<keyword evidence="2" id="KW-1185">Reference proteome</keyword>
<gene>
    <name evidence="1" type="ORF">SAMN05216361_1507</name>
</gene>
<dbReference type="EMBL" id="FQWD01000002">
    <property type="protein sequence ID" value="SHG16368.1"/>
    <property type="molecule type" value="Genomic_DNA"/>
</dbReference>
<protein>
    <submittedName>
        <fullName evidence="1">Uncharacterized protein</fullName>
    </submittedName>
</protein>
<dbReference type="OrthoDB" id="9839468at2"/>